<dbReference type="EMBL" id="DSJL01000007">
    <property type="protein sequence ID" value="HEF64616.1"/>
    <property type="molecule type" value="Genomic_DNA"/>
</dbReference>
<accession>A0A7C1WZQ5</accession>
<sequence length="116" mass="11863">MKRAVRLAKALSIALLTMVVSIAIPGLHFVLGPLSPLLGGFVAGVVGRLRGDEALLLGVFEALLAGIGVGILLPDVAHLTLGLATLWFFGLFAAVYAGLLSGVAAYVGGRQARTRG</sequence>
<protein>
    <recommendedName>
        <fullName evidence="2">DUF5518 domain-containing protein</fullName>
    </recommendedName>
</protein>
<organism evidence="1">
    <name type="scientific">Thermomicrobium roseum</name>
    <dbReference type="NCBI Taxonomy" id="500"/>
    <lineage>
        <taxon>Bacteria</taxon>
        <taxon>Pseudomonadati</taxon>
        <taxon>Thermomicrobiota</taxon>
        <taxon>Thermomicrobia</taxon>
        <taxon>Thermomicrobiales</taxon>
        <taxon>Thermomicrobiaceae</taxon>
        <taxon>Thermomicrobium</taxon>
    </lineage>
</organism>
<gene>
    <name evidence="1" type="ORF">ENP47_03285</name>
</gene>
<comment type="caution">
    <text evidence="1">The sequence shown here is derived from an EMBL/GenBank/DDBJ whole genome shotgun (WGS) entry which is preliminary data.</text>
</comment>
<dbReference type="AlphaFoldDB" id="A0A7C1WZQ5"/>
<proteinExistence type="predicted"/>
<reference evidence="1" key="1">
    <citation type="journal article" date="2020" name="mSystems">
        <title>Genome- and Community-Level Interaction Insights into Carbon Utilization and Element Cycling Functions of Hydrothermarchaeota in Hydrothermal Sediment.</title>
        <authorList>
            <person name="Zhou Z."/>
            <person name="Liu Y."/>
            <person name="Xu W."/>
            <person name="Pan J."/>
            <person name="Luo Z.H."/>
            <person name="Li M."/>
        </authorList>
    </citation>
    <scope>NUCLEOTIDE SEQUENCE [LARGE SCALE GENOMIC DNA]</scope>
    <source>
        <strain evidence="1">SpSt-222</strain>
    </source>
</reference>
<name>A0A7C1WZQ5_THERO</name>
<evidence type="ECO:0000313" key="1">
    <source>
        <dbReference type="EMBL" id="HEF64616.1"/>
    </source>
</evidence>
<evidence type="ECO:0008006" key="2">
    <source>
        <dbReference type="Google" id="ProtNLM"/>
    </source>
</evidence>